<dbReference type="PRINTS" id="PR00344">
    <property type="entry name" value="BCTRLSENSOR"/>
</dbReference>
<feature type="domain" description="Histidine kinase" evidence="16">
    <location>
        <begin position="899"/>
        <end position="1115"/>
    </location>
</feature>
<dbReference type="InterPro" id="IPR011006">
    <property type="entry name" value="CheY-like_superfamily"/>
</dbReference>
<keyword evidence="8" id="KW-0902">Two-component regulatory system</keyword>
<dbReference type="SUPFAM" id="SSF52172">
    <property type="entry name" value="CheY-like"/>
    <property type="match status" value="1"/>
</dbReference>
<dbReference type="PROSITE" id="PS50110">
    <property type="entry name" value="RESPONSE_REGULATORY"/>
    <property type="match status" value="1"/>
</dbReference>
<dbReference type="Pfam" id="PF00512">
    <property type="entry name" value="HisKA"/>
    <property type="match status" value="1"/>
</dbReference>
<dbReference type="CDD" id="cd00082">
    <property type="entry name" value="HisKA"/>
    <property type="match status" value="1"/>
</dbReference>
<feature type="region of interest" description="Disordered" evidence="13">
    <location>
        <begin position="1128"/>
        <end position="1188"/>
    </location>
</feature>
<dbReference type="Pfam" id="PF07494">
    <property type="entry name" value="Reg_prop"/>
    <property type="match status" value="2"/>
</dbReference>
<evidence type="ECO:0000256" key="6">
    <source>
        <dbReference type="ARBA" id="ARBA00022777"/>
    </source>
</evidence>
<organism evidence="18 19">
    <name type="scientific">Filimonas effusa</name>
    <dbReference type="NCBI Taxonomy" id="2508721"/>
    <lineage>
        <taxon>Bacteria</taxon>
        <taxon>Pseudomonadati</taxon>
        <taxon>Bacteroidota</taxon>
        <taxon>Chitinophagia</taxon>
        <taxon>Chitinophagales</taxon>
        <taxon>Chitinophagaceae</taxon>
        <taxon>Filimonas</taxon>
    </lineage>
</organism>
<dbReference type="InterPro" id="IPR004358">
    <property type="entry name" value="Sig_transdc_His_kin-like_C"/>
</dbReference>
<feature type="transmembrane region" description="Helical" evidence="14">
    <location>
        <begin position="61"/>
        <end position="78"/>
    </location>
</feature>
<dbReference type="EMBL" id="SDHZ01000002">
    <property type="protein sequence ID" value="RXK83655.1"/>
    <property type="molecule type" value="Genomic_DNA"/>
</dbReference>
<keyword evidence="10" id="KW-0804">Transcription</keyword>
<dbReference type="GO" id="GO:0003700">
    <property type="term" value="F:DNA-binding transcription factor activity"/>
    <property type="evidence" value="ECO:0007669"/>
    <property type="project" value="InterPro"/>
</dbReference>
<keyword evidence="19" id="KW-1185">Reference proteome</keyword>
<dbReference type="SUPFAM" id="SSF46689">
    <property type="entry name" value="Homeodomain-like"/>
    <property type="match status" value="1"/>
</dbReference>
<gene>
    <name evidence="18" type="ORF">ESB13_16370</name>
</gene>
<dbReference type="CDD" id="cd17574">
    <property type="entry name" value="REC_OmpR"/>
    <property type="match status" value="1"/>
</dbReference>
<feature type="domain" description="Response regulatory" evidence="17">
    <location>
        <begin position="1206"/>
        <end position="1321"/>
    </location>
</feature>
<keyword evidence="7" id="KW-0067">ATP-binding</keyword>
<dbReference type="Gene3D" id="2.60.40.10">
    <property type="entry name" value="Immunoglobulins"/>
    <property type="match status" value="1"/>
</dbReference>
<evidence type="ECO:0000256" key="7">
    <source>
        <dbReference type="ARBA" id="ARBA00022840"/>
    </source>
</evidence>
<dbReference type="PANTHER" id="PTHR43547:SF2">
    <property type="entry name" value="HYBRID SIGNAL TRANSDUCTION HISTIDINE KINASE C"/>
    <property type="match status" value="1"/>
</dbReference>
<dbReference type="GO" id="GO:0005524">
    <property type="term" value="F:ATP binding"/>
    <property type="evidence" value="ECO:0007669"/>
    <property type="project" value="UniProtKB-KW"/>
</dbReference>
<feature type="domain" description="HTH araC/xylS-type" evidence="15">
    <location>
        <begin position="1353"/>
        <end position="1452"/>
    </location>
</feature>
<dbReference type="SMART" id="SM00448">
    <property type="entry name" value="REC"/>
    <property type="match status" value="1"/>
</dbReference>
<evidence type="ECO:0000256" key="4">
    <source>
        <dbReference type="ARBA" id="ARBA00022679"/>
    </source>
</evidence>
<dbReference type="SUPFAM" id="SSF55874">
    <property type="entry name" value="ATPase domain of HSP90 chaperone/DNA topoisomerase II/histidine kinase"/>
    <property type="match status" value="1"/>
</dbReference>
<keyword evidence="3 11" id="KW-0597">Phosphoprotein</keyword>
<reference evidence="18 19" key="1">
    <citation type="submission" date="2019-01" db="EMBL/GenBank/DDBJ databases">
        <title>Filimonas sp. strain TTM-71.</title>
        <authorList>
            <person name="Chen W.-M."/>
        </authorList>
    </citation>
    <scope>NUCLEOTIDE SEQUENCE [LARGE SCALE GENOMIC DNA]</scope>
    <source>
        <strain evidence="18 19">TTM-71</strain>
    </source>
</reference>
<dbReference type="EC" id="2.7.13.3" evidence="2"/>
<evidence type="ECO:0000256" key="12">
    <source>
        <dbReference type="SAM" id="Coils"/>
    </source>
</evidence>
<dbReference type="Pfam" id="PF02518">
    <property type="entry name" value="HATPase_c"/>
    <property type="match status" value="1"/>
</dbReference>
<dbReference type="Pfam" id="PF12833">
    <property type="entry name" value="HTH_18"/>
    <property type="match status" value="1"/>
</dbReference>
<accession>A0A4Q1D598</accession>
<dbReference type="InterPro" id="IPR036097">
    <property type="entry name" value="HisK_dim/P_sf"/>
</dbReference>
<dbReference type="InterPro" id="IPR009057">
    <property type="entry name" value="Homeodomain-like_sf"/>
</dbReference>
<evidence type="ECO:0000313" key="19">
    <source>
        <dbReference type="Proteomes" id="UP000290545"/>
    </source>
</evidence>
<dbReference type="Gene3D" id="2.130.10.10">
    <property type="entry name" value="YVTN repeat-like/Quinoprotein amine dehydrogenase"/>
    <property type="match status" value="3"/>
</dbReference>
<dbReference type="InterPro" id="IPR018060">
    <property type="entry name" value="HTH_AraC"/>
</dbReference>
<evidence type="ECO:0000256" key="1">
    <source>
        <dbReference type="ARBA" id="ARBA00000085"/>
    </source>
</evidence>
<dbReference type="InterPro" id="IPR013783">
    <property type="entry name" value="Ig-like_fold"/>
</dbReference>
<comment type="caution">
    <text evidence="18">The sequence shown here is derived from an EMBL/GenBank/DDBJ whole genome shotgun (WGS) entry which is preliminary data.</text>
</comment>
<feature type="coiled-coil region" evidence="12">
    <location>
        <begin position="862"/>
        <end position="891"/>
    </location>
</feature>
<dbReference type="PANTHER" id="PTHR43547">
    <property type="entry name" value="TWO-COMPONENT HISTIDINE KINASE"/>
    <property type="match status" value="1"/>
</dbReference>
<dbReference type="Gene3D" id="3.30.565.10">
    <property type="entry name" value="Histidine kinase-like ATPase, C-terminal domain"/>
    <property type="match status" value="1"/>
</dbReference>
<dbReference type="SMART" id="SM00342">
    <property type="entry name" value="HTH_ARAC"/>
    <property type="match status" value="1"/>
</dbReference>
<dbReference type="SMART" id="SM00387">
    <property type="entry name" value="HATPase_c"/>
    <property type="match status" value="1"/>
</dbReference>
<keyword evidence="5" id="KW-0547">Nucleotide-binding</keyword>
<dbReference type="SUPFAM" id="SSF47384">
    <property type="entry name" value="Homodimeric domain of signal transducing histidine kinase"/>
    <property type="match status" value="1"/>
</dbReference>
<dbReference type="SMART" id="SM00388">
    <property type="entry name" value="HisKA"/>
    <property type="match status" value="1"/>
</dbReference>
<keyword evidence="14" id="KW-0472">Membrane</keyword>
<dbReference type="CDD" id="cd00146">
    <property type="entry name" value="PKD"/>
    <property type="match status" value="1"/>
</dbReference>
<evidence type="ECO:0000259" key="15">
    <source>
        <dbReference type="PROSITE" id="PS01124"/>
    </source>
</evidence>
<keyword evidence="14" id="KW-1133">Transmembrane helix</keyword>
<evidence type="ECO:0000256" key="10">
    <source>
        <dbReference type="ARBA" id="ARBA00023163"/>
    </source>
</evidence>
<dbReference type="GO" id="GO:0043565">
    <property type="term" value="F:sequence-specific DNA binding"/>
    <property type="evidence" value="ECO:0007669"/>
    <property type="project" value="InterPro"/>
</dbReference>
<evidence type="ECO:0000256" key="2">
    <source>
        <dbReference type="ARBA" id="ARBA00012438"/>
    </source>
</evidence>
<keyword evidence="9" id="KW-0805">Transcription regulation</keyword>
<evidence type="ECO:0000259" key="16">
    <source>
        <dbReference type="PROSITE" id="PS50109"/>
    </source>
</evidence>
<dbReference type="Gene3D" id="1.10.287.130">
    <property type="match status" value="1"/>
</dbReference>
<dbReference type="PROSITE" id="PS50109">
    <property type="entry name" value="HIS_KIN"/>
    <property type="match status" value="1"/>
</dbReference>
<evidence type="ECO:0000256" key="13">
    <source>
        <dbReference type="SAM" id="MobiDB-lite"/>
    </source>
</evidence>
<evidence type="ECO:0000256" key="9">
    <source>
        <dbReference type="ARBA" id="ARBA00023015"/>
    </source>
</evidence>
<dbReference type="Proteomes" id="UP000290545">
    <property type="component" value="Unassembled WGS sequence"/>
</dbReference>
<comment type="catalytic activity">
    <reaction evidence="1">
        <text>ATP + protein L-histidine = ADP + protein N-phospho-L-histidine.</text>
        <dbReference type="EC" id="2.7.13.3"/>
    </reaction>
</comment>
<keyword evidence="4" id="KW-0808">Transferase</keyword>
<proteinExistence type="predicted"/>
<name>A0A4Q1D598_9BACT</name>
<keyword evidence="6 18" id="KW-0418">Kinase</keyword>
<dbReference type="InterPro" id="IPR005467">
    <property type="entry name" value="His_kinase_dom"/>
</dbReference>
<dbReference type="PROSITE" id="PS01124">
    <property type="entry name" value="HTH_ARAC_FAMILY_2"/>
    <property type="match status" value="1"/>
</dbReference>
<protein>
    <recommendedName>
        <fullName evidence="2">histidine kinase</fullName>
        <ecNumber evidence="2">2.7.13.3</ecNumber>
    </recommendedName>
</protein>
<dbReference type="Gene3D" id="3.40.50.2300">
    <property type="match status" value="1"/>
</dbReference>
<dbReference type="InterPro" id="IPR003661">
    <property type="entry name" value="HisK_dim/P_dom"/>
</dbReference>
<feature type="compositionally biased region" description="Polar residues" evidence="13">
    <location>
        <begin position="1130"/>
        <end position="1148"/>
    </location>
</feature>
<evidence type="ECO:0000256" key="5">
    <source>
        <dbReference type="ARBA" id="ARBA00022741"/>
    </source>
</evidence>
<evidence type="ECO:0000313" key="18">
    <source>
        <dbReference type="EMBL" id="RXK83655.1"/>
    </source>
</evidence>
<evidence type="ECO:0000256" key="11">
    <source>
        <dbReference type="PROSITE-ProRule" id="PRU00169"/>
    </source>
</evidence>
<keyword evidence="12" id="KW-0175">Coiled coil</keyword>
<evidence type="ECO:0000256" key="14">
    <source>
        <dbReference type="SAM" id="Phobius"/>
    </source>
</evidence>
<dbReference type="OrthoDB" id="9809670at2"/>
<dbReference type="GO" id="GO:0000155">
    <property type="term" value="F:phosphorelay sensor kinase activity"/>
    <property type="evidence" value="ECO:0007669"/>
    <property type="project" value="InterPro"/>
</dbReference>
<dbReference type="InterPro" id="IPR001789">
    <property type="entry name" value="Sig_transdc_resp-reg_receiver"/>
</dbReference>
<dbReference type="FunFam" id="3.30.565.10:FF:000037">
    <property type="entry name" value="Hybrid sensor histidine kinase/response regulator"/>
    <property type="match status" value="1"/>
</dbReference>
<dbReference type="InterPro" id="IPR011110">
    <property type="entry name" value="Reg_prop"/>
</dbReference>
<dbReference type="Gene3D" id="1.10.10.60">
    <property type="entry name" value="Homeodomain-like"/>
    <property type="match status" value="1"/>
</dbReference>
<dbReference type="InterPro" id="IPR036890">
    <property type="entry name" value="HATPase_C_sf"/>
</dbReference>
<dbReference type="InterPro" id="IPR003594">
    <property type="entry name" value="HATPase_dom"/>
</dbReference>
<dbReference type="CDD" id="cd00075">
    <property type="entry name" value="HATPase"/>
    <property type="match status" value="1"/>
</dbReference>
<dbReference type="SUPFAM" id="SSF63829">
    <property type="entry name" value="Calcium-dependent phosphotriesterase"/>
    <property type="match status" value="2"/>
</dbReference>
<evidence type="ECO:0000259" key="17">
    <source>
        <dbReference type="PROSITE" id="PS50110"/>
    </source>
</evidence>
<dbReference type="InterPro" id="IPR015943">
    <property type="entry name" value="WD40/YVTN_repeat-like_dom_sf"/>
</dbReference>
<dbReference type="Pfam" id="PF00072">
    <property type="entry name" value="Response_reg"/>
    <property type="match status" value="1"/>
</dbReference>
<evidence type="ECO:0000256" key="3">
    <source>
        <dbReference type="ARBA" id="ARBA00022553"/>
    </source>
</evidence>
<sequence length="1471" mass="165325">MSICKPVPPGTFTTPAKRRHIISTTPIPRNRINCYYQLHDLPTAMFHMIAKPYCLSRHKPLLLFSCFYLVFVLFYTTVKAQSNPPFSLLGNEQGLSNNTVRSIFQDHNGFMWMGTFDGLNRYDGYDFKVFRNKQNDTGSLVHNIILAITEDSLHHLWIGTRQGLSRLSPLFERFQTVRLAGNGNQQALNCVIKDLRSDKQSNLFIATEGNGLLVCPNATLLAQPIPLIANNTSVLQYSVKAVRCDLSGNVWALIPKYGLARYDRQSRKLVLINTALPDAGCLEVKGNMLMIASNTALYYYTPQNNQLVPATDYRMQQPSAGGIVCFSIDEAGMCWIGTTAGRLLAWNTKDANATCTDANISPWPIKAAGFHAIYIDGHSRKWIGTARDGVGIIDVHKSRFHTVTAETNGQDFTSVISALYEAPDGKLFMGTDGEGISIWDRVTNKRIALKSVPGDAATLSDNAITGIKADSRQHTWITTFRQGVSCYHAATGKIERYKLINSITHTEDKVTYGLLADRNNRVWVSTLRQNSSYGALYLFNDALNSFELFDNKLSDLFTLYEDRNGDMWGGNLNQLVKIDRVNKKHVFYPIGHAVRGIYEDSKGNLWLGTEGGGLQLFDRKRQQVTTRYTVNEGLCSDVVLTLLEEGNGRLWVSTVHGLARIDISQHSIQNYYQTDGLQSNQFHYNSALALRSGELAFGGIKGMNIFRPAGIRGEHLMPPLRLTDLTINNTPVTKDSGAVKNTTAGTINAITVPYSEAVLGFRFTALEYSAPGKISYAYYMDGWDRSWNYTGNLRSALYTHLDEGTYTFRVKSTNGEGEWNLQELAIRVVVLPPWYRSWWAYLLYAGCALGGLYLLMGYRIRQNRLQYEIKVAQLQAQQAELKTQKEKEVNEKRLAFFTNISHEFRTPLTLIIDPVKEMLKAEEDVSQKNELNMVYRNARRLLSLVDQLLLFRKAESGADNLRPVQLNAVELCREVFFSFVQQARIKKIDYQIHCPEEELLLWADREKLEIILYNLLSNAIKFTPAGGQIVLQLTSSATAAEITITDNGPGIPAKTGEKLFHRFYQVPEHSSSSKSGFGIGLYLVKHFVQLHKGQISYESEPGKGTRFHIHFLKGTAHLGGQEIYGAGSKASLTGSSPDSKGNASSGGEATSKRSSPEDGTDLYAQSADITTPQENHPAESGAAFEEMPEEADKGKELVTLVTEIPTLLVVDDDEDLRRYVSQVFSKDFNVLQAINGEEGLQLAEQYLPNLIISDITMEALGGVELCRRVKENPSLTHIPVILLTATTASEIRLQGLEAGADDYITKPFEKELLKARAINLLKKHNSLQQFFYNEITLQKNDSKVSVEYREFLQKCIEIVEEYLDDETFSIKTLCTKMGMSRSSLYRKVNSVSGQSIVSFIRFIRLRKAAQMMIDTENNITEIASLTGFNDIKYFREHFSRLFGMRPSEYIKRFRKPFHNKLQVNKNIIKPD</sequence>
<dbReference type="SUPFAM" id="SSF101898">
    <property type="entry name" value="NHL repeat"/>
    <property type="match status" value="1"/>
</dbReference>
<keyword evidence="14" id="KW-0812">Transmembrane</keyword>
<evidence type="ECO:0000256" key="8">
    <source>
        <dbReference type="ARBA" id="ARBA00023012"/>
    </source>
</evidence>
<feature type="modified residue" description="4-aspartylphosphate" evidence="11">
    <location>
        <position position="1254"/>
    </location>
</feature>
<dbReference type="Pfam" id="PF07495">
    <property type="entry name" value="Y_Y_Y"/>
    <property type="match status" value="1"/>
</dbReference>
<dbReference type="InterPro" id="IPR011123">
    <property type="entry name" value="Y_Y_Y"/>
</dbReference>